<evidence type="ECO:0008006" key="3">
    <source>
        <dbReference type="Google" id="ProtNLM"/>
    </source>
</evidence>
<protein>
    <recommendedName>
        <fullName evidence="3">Helix-turn-helix domain-containing protein</fullName>
    </recommendedName>
</protein>
<evidence type="ECO:0000313" key="2">
    <source>
        <dbReference type="Proteomes" id="UP000632222"/>
    </source>
</evidence>
<dbReference type="RefSeq" id="WP_188999802.1">
    <property type="nucleotide sequence ID" value="NZ_BMOD01000002.1"/>
</dbReference>
<proteinExistence type="predicted"/>
<reference evidence="2" key="1">
    <citation type="journal article" date="2019" name="Int. J. Syst. Evol. Microbiol.">
        <title>The Global Catalogue of Microorganisms (GCM) 10K type strain sequencing project: providing services to taxonomists for standard genome sequencing and annotation.</title>
        <authorList>
            <consortium name="The Broad Institute Genomics Platform"/>
            <consortium name="The Broad Institute Genome Sequencing Center for Infectious Disease"/>
            <person name="Wu L."/>
            <person name="Ma J."/>
        </authorList>
    </citation>
    <scope>NUCLEOTIDE SEQUENCE [LARGE SCALE GENOMIC DNA]</scope>
    <source>
        <strain evidence="2">JCM 14370</strain>
    </source>
</reference>
<gene>
    <name evidence="1" type="ORF">GCM10008938_06420</name>
</gene>
<keyword evidence="2" id="KW-1185">Reference proteome</keyword>
<evidence type="ECO:0000313" key="1">
    <source>
        <dbReference type="EMBL" id="GGJ22915.1"/>
    </source>
</evidence>
<dbReference type="Proteomes" id="UP000632222">
    <property type="component" value="Unassembled WGS sequence"/>
</dbReference>
<name>A0ABQ2CWF8_9DEIO</name>
<dbReference type="InterPro" id="IPR036390">
    <property type="entry name" value="WH_DNA-bd_sf"/>
</dbReference>
<comment type="caution">
    <text evidence="1">The sequence shown here is derived from an EMBL/GenBank/DDBJ whole genome shotgun (WGS) entry which is preliminary data.</text>
</comment>
<organism evidence="1 2">
    <name type="scientific">Deinococcus roseus</name>
    <dbReference type="NCBI Taxonomy" id="392414"/>
    <lineage>
        <taxon>Bacteria</taxon>
        <taxon>Thermotogati</taxon>
        <taxon>Deinococcota</taxon>
        <taxon>Deinococci</taxon>
        <taxon>Deinococcales</taxon>
        <taxon>Deinococcaceae</taxon>
        <taxon>Deinococcus</taxon>
    </lineage>
</organism>
<dbReference type="InterPro" id="IPR036388">
    <property type="entry name" value="WH-like_DNA-bd_sf"/>
</dbReference>
<dbReference type="EMBL" id="BMOD01000002">
    <property type="protein sequence ID" value="GGJ22915.1"/>
    <property type="molecule type" value="Genomic_DNA"/>
</dbReference>
<accession>A0ABQ2CWF8</accession>
<dbReference type="Gene3D" id="1.10.10.10">
    <property type="entry name" value="Winged helix-like DNA-binding domain superfamily/Winged helix DNA-binding domain"/>
    <property type="match status" value="1"/>
</dbReference>
<sequence length="227" mass="26197">MPPDPHFDPQPWQTITDSRAAAFLVHAEHSQYFVPFLDRECTVKQLSEEVPCTALQAYRAVEQMEDLGLIQTVRKITRRGKPIKVYTSVSKALFVPFKYAPHNSFEDMMLSRDNTWRELLFHSLMSQFYQVADDAGRDLGLRFLRHEGKPYVVQALGSGEDGSRGLIASFSAPDTPAIRDDWRVLKLTREQAKTLQQEFYELIHRYAGQEEGRDYILRVALAPYKEK</sequence>
<dbReference type="SUPFAM" id="SSF46785">
    <property type="entry name" value="Winged helix' DNA-binding domain"/>
    <property type="match status" value="1"/>
</dbReference>